<feature type="chain" id="PRO_5012730424" evidence="2">
    <location>
        <begin position="21"/>
        <end position="510"/>
    </location>
</feature>
<sequence length="510" mass="57555">MQTFKIILNILLVIIQLSHAQANDQNFGSFRPTITKICYLSNDLLSYKVKTDKWLLLADTLKYPKKVIDSLSTSLNNSGVSADTLTISKHSIYSLKLKVDSMPRRLQGEIMHLYGNAPKGGDSVVNMKQDKFNEVREKIEEKERKILKANVQNKLKNFPAAIPVAHSVDITQVEVQSSEIDFSGIQSPSSIPDIPEIKLPSIGIPKTKAPLEQMNVLHQQSQNTVNKFKTVEEYKHKIAETKVDSITDRDKLAQQTEKSAERLTKVKALTEGTNKLTSKQAEYEAMMQHHSDKKLVEEDIRRKIRNVANDKVNQLTPAIDEAQNALLKGKKILKDSASLKVLKRTMRDAMASEPVAKRIVTGVMLQLYNRRVYSVDVDLHIGYCLSGKITTGIGGVYRFGYHKDYSSYIRSMHVYGGRVYGDVIVKKGFFVHGEAELLRSKDMIFASKEEVDDYVLASSLGIGKQYTLSKRLRGRILLLYRAEVKGHLPEQNKINLRVGLALSAKRKRII</sequence>
<evidence type="ECO:0000313" key="4">
    <source>
        <dbReference type="Proteomes" id="UP000190961"/>
    </source>
</evidence>
<organism evidence="3 4">
    <name type="scientific">Ohtaekwangia koreensis</name>
    <dbReference type="NCBI Taxonomy" id="688867"/>
    <lineage>
        <taxon>Bacteria</taxon>
        <taxon>Pseudomonadati</taxon>
        <taxon>Bacteroidota</taxon>
        <taxon>Cytophagia</taxon>
        <taxon>Cytophagales</taxon>
        <taxon>Fulvivirgaceae</taxon>
        <taxon>Ohtaekwangia</taxon>
    </lineage>
</organism>
<feature type="signal peptide" evidence="2">
    <location>
        <begin position="1"/>
        <end position="20"/>
    </location>
</feature>
<proteinExistence type="predicted"/>
<accession>A0A1T5MBF0</accession>
<keyword evidence="1" id="KW-0175">Coiled coil</keyword>
<dbReference type="EMBL" id="FUZU01000004">
    <property type="protein sequence ID" value="SKC85188.1"/>
    <property type="molecule type" value="Genomic_DNA"/>
</dbReference>
<evidence type="ECO:0000256" key="2">
    <source>
        <dbReference type="SAM" id="SignalP"/>
    </source>
</evidence>
<dbReference type="RefSeq" id="WP_143785919.1">
    <property type="nucleotide sequence ID" value="NZ_FUZU01000004.1"/>
</dbReference>
<dbReference type="STRING" id="688867.SAMN05660236_4854"/>
<name>A0A1T5MBF0_9BACT</name>
<reference evidence="3 4" key="1">
    <citation type="submission" date="2017-02" db="EMBL/GenBank/DDBJ databases">
        <authorList>
            <person name="Peterson S.W."/>
        </authorList>
    </citation>
    <scope>NUCLEOTIDE SEQUENCE [LARGE SCALE GENOMIC DNA]</scope>
    <source>
        <strain evidence="3 4">DSM 25262</strain>
    </source>
</reference>
<dbReference type="OrthoDB" id="894088at2"/>
<evidence type="ECO:0000313" key="3">
    <source>
        <dbReference type="EMBL" id="SKC85188.1"/>
    </source>
</evidence>
<keyword evidence="2" id="KW-0732">Signal</keyword>
<protein>
    <submittedName>
        <fullName evidence="3">Uncharacterized protein</fullName>
    </submittedName>
</protein>
<dbReference type="Proteomes" id="UP000190961">
    <property type="component" value="Unassembled WGS sequence"/>
</dbReference>
<keyword evidence="4" id="KW-1185">Reference proteome</keyword>
<feature type="coiled-coil region" evidence="1">
    <location>
        <begin position="125"/>
        <end position="152"/>
    </location>
</feature>
<gene>
    <name evidence="3" type="ORF">SAMN05660236_4854</name>
</gene>
<dbReference type="AlphaFoldDB" id="A0A1T5MBF0"/>
<evidence type="ECO:0000256" key="1">
    <source>
        <dbReference type="SAM" id="Coils"/>
    </source>
</evidence>